<name>A0AAD4M2B7_9AGAM</name>
<evidence type="ECO:0000313" key="1">
    <source>
        <dbReference type="EMBL" id="KAI0299117.1"/>
    </source>
</evidence>
<keyword evidence="2" id="KW-1185">Reference proteome</keyword>
<protein>
    <submittedName>
        <fullName evidence="1">Uncharacterized protein</fullName>
    </submittedName>
</protein>
<organism evidence="1 2">
    <name type="scientific">Multifurca ochricompacta</name>
    <dbReference type="NCBI Taxonomy" id="376703"/>
    <lineage>
        <taxon>Eukaryota</taxon>
        <taxon>Fungi</taxon>
        <taxon>Dikarya</taxon>
        <taxon>Basidiomycota</taxon>
        <taxon>Agaricomycotina</taxon>
        <taxon>Agaricomycetes</taxon>
        <taxon>Russulales</taxon>
        <taxon>Russulaceae</taxon>
        <taxon>Multifurca</taxon>
    </lineage>
</organism>
<sequence>MKAFEAACIIQYHINKDTVEFMANRLPHPPKGDLPYVNEVPAHPPSSGKLHFETRVEGYRGKDRRLNRFIYGATLGKNKDLVVVKFMKQYCLPLHLFCAEKKHASRVLGYGIIENGPSDQEHYASNYLRRWSKDLKELVDGFHEEGLVHSDLGDTSLIMMLLDFNWGGDVKSGAVYYLAACRNSELVDGYDLEITVTRDNLALDNTLRKLEAERK</sequence>
<comment type="caution">
    <text evidence="1">The sequence shown here is derived from an EMBL/GenBank/DDBJ whole genome shotgun (WGS) entry which is preliminary data.</text>
</comment>
<accession>A0AAD4M2B7</accession>
<dbReference type="Proteomes" id="UP001203297">
    <property type="component" value="Unassembled WGS sequence"/>
</dbReference>
<dbReference type="AlphaFoldDB" id="A0AAD4M2B7"/>
<dbReference type="EMBL" id="WTXG01000024">
    <property type="protein sequence ID" value="KAI0299117.1"/>
    <property type="molecule type" value="Genomic_DNA"/>
</dbReference>
<gene>
    <name evidence="1" type="ORF">B0F90DRAFT_1729201</name>
</gene>
<proteinExistence type="predicted"/>
<reference evidence="1" key="1">
    <citation type="journal article" date="2022" name="New Phytol.">
        <title>Evolutionary transition to the ectomycorrhizal habit in the genomes of a hyperdiverse lineage of mushroom-forming fungi.</title>
        <authorList>
            <person name="Looney B."/>
            <person name="Miyauchi S."/>
            <person name="Morin E."/>
            <person name="Drula E."/>
            <person name="Courty P.E."/>
            <person name="Kohler A."/>
            <person name="Kuo A."/>
            <person name="LaButti K."/>
            <person name="Pangilinan J."/>
            <person name="Lipzen A."/>
            <person name="Riley R."/>
            <person name="Andreopoulos W."/>
            <person name="He G."/>
            <person name="Johnson J."/>
            <person name="Nolan M."/>
            <person name="Tritt A."/>
            <person name="Barry K.W."/>
            <person name="Grigoriev I.V."/>
            <person name="Nagy L.G."/>
            <person name="Hibbett D."/>
            <person name="Henrissat B."/>
            <person name="Matheny P.B."/>
            <person name="Labbe J."/>
            <person name="Martin F.M."/>
        </authorList>
    </citation>
    <scope>NUCLEOTIDE SEQUENCE</scope>
    <source>
        <strain evidence="1">BPL690</strain>
    </source>
</reference>
<evidence type="ECO:0000313" key="2">
    <source>
        <dbReference type="Proteomes" id="UP001203297"/>
    </source>
</evidence>